<feature type="compositionally biased region" description="Gly residues" evidence="1">
    <location>
        <begin position="103"/>
        <end position="113"/>
    </location>
</feature>
<comment type="caution">
    <text evidence="2">The sequence shown here is derived from an EMBL/GenBank/DDBJ whole genome shotgun (WGS) entry which is preliminary data.</text>
</comment>
<protein>
    <submittedName>
        <fullName evidence="2">Uncharacterized protein</fullName>
    </submittedName>
</protein>
<feature type="compositionally biased region" description="Low complexity" evidence="1">
    <location>
        <begin position="1"/>
        <end position="19"/>
    </location>
</feature>
<feature type="region of interest" description="Disordered" evidence="1">
    <location>
        <begin position="29"/>
        <end position="132"/>
    </location>
</feature>
<dbReference type="AlphaFoldDB" id="A0A4C1ZW99"/>
<proteinExistence type="predicted"/>
<feature type="region of interest" description="Disordered" evidence="1">
    <location>
        <begin position="1"/>
        <end position="20"/>
    </location>
</feature>
<gene>
    <name evidence="2" type="ORF">EVAR_60828_1</name>
</gene>
<name>A0A4C1ZW99_EUMVA</name>
<dbReference type="EMBL" id="BGZK01002226">
    <property type="protein sequence ID" value="GBP91958.1"/>
    <property type="molecule type" value="Genomic_DNA"/>
</dbReference>
<keyword evidence="3" id="KW-1185">Reference proteome</keyword>
<accession>A0A4C1ZW99</accession>
<dbReference type="Proteomes" id="UP000299102">
    <property type="component" value="Unassembled WGS sequence"/>
</dbReference>
<evidence type="ECO:0000256" key="1">
    <source>
        <dbReference type="SAM" id="MobiDB-lite"/>
    </source>
</evidence>
<sequence>MKSSAGARATAAGRALGGRVMTDMFAAAVPKADLRTESGSGARPSKSRTRPRSKPGVGINSINRIKMKGKADENGIRIETIDRNQERDQDPKRVSGGRSPRGVGRGAGGGGGTTPDARHKQNVSASGARPTKAPVAALGLEYDTRFYSIEIFHTLLYVKQMM</sequence>
<reference evidence="2 3" key="1">
    <citation type="journal article" date="2019" name="Commun. Biol.">
        <title>The bagworm genome reveals a unique fibroin gene that provides high tensile strength.</title>
        <authorList>
            <person name="Kono N."/>
            <person name="Nakamura H."/>
            <person name="Ohtoshi R."/>
            <person name="Tomita M."/>
            <person name="Numata K."/>
            <person name="Arakawa K."/>
        </authorList>
    </citation>
    <scope>NUCLEOTIDE SEQUENCE [LARGE SCALE GENOMIC DNA]</scope>
</reference>
<feature type="compositionally biased region" description="Basic and acidic residues" evidence="1">
    <location>
        <begin position="69"/>
        <end position="93"/>
    </location>
</feature>
<evidence type="ECO:0000313" key="2">
    <source>
        <dbReference type="EMBL" id="GBP91958.1"/>
    </source>
</evidence>
<organism evidence="2 3">
    <name type="scientific">Eumeta variegata</name>
    <name type="common">Bagworm moth</name>
    <name type="synonym">Eumeta japonica</name>
    <dbReference type="NCBI Taxonomy" id="151549"/>
    <lineage>
        <taxon>Eukaryota</taxon>
        <taxon>Metazoa</taxon>
        <taxon>Ecdysozoa</taxon>
        <taxon>Arthropoda</taxon>
        <taxon>Hexapoda</taxon>
        <taxon>Insecta</taxon>
        <taxon>Pterygota</taxon>
        <taxon>Neoptera</taxon>
        <taxon>Endopterygota</taxon>
        <taxon>Lepidoptera</taxon>
        <taxon>Glossata</taxon>
        <taxon>Ditrysia</taxon>
        <taxon>Tineoidea</taxon>
        <taxon>Psychidae</taxon>
        <taxon>Oiketicinae</taxon>
        <taxon>Eumeta</taxon>
    </lineage>
</organism>
<evidence type="ECO:0000313" key="3">
    <source>
        <dbReference type="Proteomes" id="UP000299102"/>
    </source>
</evidence>